<feature type="compositionally biased region" description="Basic and acidic residues" evidence="1">
    <location>
        <begin position="93"/>
        <end position="111"/>
    </location>
</feature>
<sequence length="184" mass="20539">MATNDPKLQPLHKTLHALKEIRSSLLPFLKLLRDDDDVKKTADEKKKKDGSSSSSSKNKTPLKQQLTPHKRAEAEAAVALAMGTLRYMGGRLKGLDRGRKKGDPLRKELDQIRGLLVSLRKIESEEEKKQKNDSSAKEEDSKTTKEAADTTSPDSNKSKRRSDNDAEDVASSSKKKKKKQKTSK</sequence>
<gene>
    <name evidence="2" type="ORF">QTG54_001759</name>
</gene>
<feature type="region of interest" description="Disordered" evidence="1">
    <location>
        <begin position="88"/>
        <end position="184"/>
    </location>
</feature>
<evidence type="ECO:0008006" key="4">
    <source>
        <dbReference type="Google" id="ProtNLM"/>
    </source>
</evidence>
<keyword evidence="3" id="KW-1185">Reference proteome</keyword>
<protein>
    <recommendedName>
        <fullName evidence="4">Nuclear nucleic acid-binding protein C1D</fullName>
    </recommendedName>
</protein>
<feature type="compositionally biased region" description="Basic and acidic residues" evidence="1">
    <location>
        <begin position="39"/>
        <end position="50"/>
    </location>
</feature>
<dbReference type="EMBL" id="JATAAI010000002">
    <property type="protein sequence ID" value="KAK1747796.1"/>
    <property type="molecule type" value="Genomic_DNA"/>
</dbReference>
<evidence type="ECO:0000256" key="1">
    <source>
        <dbReference type="SAM" id="MobiDB-lite"/>
    </source>
</evidence>
<feature type="compositionally biased region" description="Basic residues" evidence="1">
    <location>
        <begin position="173"/>
        <end position="184"/>
    </location>
</feature>
<dbReference type="Proteomes" id="UP001224775">
    <property type="component" value="Unassembled WGS sequence"/>
</dbReference>
<dbReference type="AlphaFoldDB" id="A0AAD8YME2"/>
<evidence type="ECO:0000313" key="2">
    <source>
        <dbReference type="EMBL" id="KAK1747796.1"/>
    </source>
</evidence>
<name>A0AAD8YME2_9STRA</name>
<proteinExistence type="predicted"/>
<reference evidence="2" key="1">
    <citation type="submission" date="2023-06" db="EMBL/GenBank/DDBJ databases">
        <title>Survivors Of The Sea: Transcriptome response of Skeletonema marinoi to long-term dormancy.</title>
        <authorList>
            <person name="Pinder M.I.M."/>
            <person name="Kourtchenko O."/>
            <person name="Robertson E.K."/>
            <person name="Larsson T."/>
            <person name="Maumus F."/>
            <person name="Osuna-Cruz C.M."/>
            <person name="Vancaester E."/>
            <person name="Stenow R."/>
            <person name="Vandepoele K."/>
            <person name="Ploug H."/>
            <person name="Bruchert V."/>
            <person name="Godhe A."/>
            <person name="Topel M."/>
        </authorList>
    </citation>
    <scope>NUCLEOTIDE SEQUENCE</scope>
    <source>
        <strain evidence="2">R05AC</strain>
    </source>
</reference>
<organism evidence="2 3">
    <name type="scientific">Skeletonema marinoi</name>
    <dbReference type="NCBI Taxonomy" id="267567"/>
    <lineage>
        <taxon>Eukaryota</taxon>
        <taxon>Sar</taxon>
        <taxon>Stramenopiles</taxon>
        <taxon>Ochrophyta</taxon>
        <taxon>Bacillariophyta</taxon>
        <taxon>Coscinodiscophyceae</taxon>
        <taxon>Thalassiosirophycidae</taxon>
        <taxon>Thalassiosirales</taxon>
        <taxon>Skeletonemataceae</taxon>
        <taxon>Skeletonema</taxon>
        <taxon>Skeletonema marinoi-dohrnii complex</taxon>
    </lineage>
</organism>
<feature type="compositionally biased region" description="Basic and acidic residues" evidence="1">
    <location>
        <begin position="120"/>
        <end position="148"/>
    </location>
</feature>
<accession>A0AAD8YME2</accession>
<feature type="region of interest" description="Disordered" evidence="1">
    <location>
        <begin position="39"/>
        <end position="75"/>
    </location>
</feature>
<evidence type="ECO:0000313" key="3">
    <source>
        <dbReference type="Proteomes" id="UP001224775"/>
    </source>
</evidence>
<comment type="caution">
    <text evidence="2">The sequence shown here is derived from an EMBL/GenBank/DDBJ whole genome shotgun (WGS) entry which is preliminary data.</text>
</comment>